<dbReference type="GO" id="GO:0047992">
    <property type="term" value="F:hydroxylysine kinase activity"/>
    <property type="evidence" value="ECO:0007669"/>
    <property type="project" value="UniProtKB-EC"/>
</dbReference>
<dbReference type="InterPro" id="IPR002575">
    <property type="entry name" value="Aminoglycoside_PTrfase"/>
</dbReference>
<evidence type="ECO:0000256" key="1">
    <source>
        <dbReference type="ARBA" id="ARBA00004496"/>
    </source>
</evidence>
<keyword evidence="3 10" id="KW-0808">Transferase</keyword>
<feature type="domain" description="Aminoglycoside phosphotransferase" evidence="9">
    <location>
        <begin position="48"/>
        <end position="276"/>
    </location>
</feature>
<evidence type="ECO:0000256" key="3">
    <source>
        <dbReference type="ARBA" id="ARBA00022679"/>
    </source>
</evidence>
<dbReference type="SUPFAM" id="SSF56112">
    <property type="entry name" value="Protein kinase-like (PK-like)"/>
    <property type="match status" value="1"/>
</dbReference>
<accession>A0A6J5GT23</accession>
<protein>
    <recommendedName>
        <fullName evidence="8">Hydroxylysine kinase</fullName>
        <ecNumber evidence="7">2.7.1.81</ecNumber>
    </recommendedName>
</protein>
<dbReference type="Gene3D" id="3.90.1200.10">
    <property type="match status" value="1"/>
</dbReference>
<evidence type="ECO:0000256" key="2">
    <source>
        <dbReference type="ARBA" id="ARBA00022490"/>
    </source>
</evidence>
<keyword evidence="4 10" id="KW-0418">Kinase</keyword>
<keyword evidence="2" id="KW-0963">Cytoplasm</keyword>
<comment type="subcellular location">
    <subcellularLocation>
        <location evidence="1">Cytoplasm</location>
    </subcellularLocation>
</comment>
<dbReference type="GO" id="GO:0005737">
    <property type="term" value="C:cytoplasm"/>
    <property type="evidence" value="ECO:0007669"/>
    <property type="project" value="UniProtKB-SubCell"/>
</dbReference>
<organism evidence="10 11">
    <name type="scientific">Paraburkholderia caffeinitolerans</name>
    <dbReference type="NCBI Taxonomy" id="1723730"/>
    <lineage>
        <taxon>Bacteria</taxon>
        <taxon>Pseudomonadati</taxon>
        <taxon>Pseudomonadota</taxon>
        <taxon>Betaproteobacteria</taxon>
        <taxon>Burkholderiales</taxon>
        <taxon>Burkholderiaceae</taxon>
        <taxon>Paraburkholderia</taxon>
    </lineage>
</organism>
<evidence type="ECO:0000256" key="4">
    <source>
        <dbReference type="ARBA" id="ARBA00022777"/>
    </source>
</evidence>
<dbReference type="PANTHER" id="PTHR21064">
    <property type="entry name" value="AMINOGLYCOSIDE PHOSPHOTRANSFERASE DOMAIN-CONTAINING PROTEIN-RELATED"/>
    <property type="match status" value="1"/>
</dbReference>
<evidence type="ECO:0000256" key="5">
    <source>
        <dbReference type="ARBA" id="ARBA00036820"/>
    </source>
</evidence>
<evidence type="ECO:0000256" key="8">
    <source>
        <dbReference type="ARBA" id="ARBA00040505"/>
    </source>
</evidence>
<evidence type="ECO:0000259" key="9">
    <source>
        <dbReference type="Pfam" id="PF01636"/>
    </source>
</evidence>
<dbReference type="InterPro" id="IPR011009">
    <property type="entry name" value="Kinase-like_dom_sf"/>
</dbReference>
<dbReference type="Pfam" id="PF01636">
    <property type="entry name" value="APH"/>
    <property type="match status" value="1"/>
</dbReference>
<name>A0A6J5GT23_9BURK</name>
<dbReference type="AlphaFoldDB" id="A0A6J5GT23"/>
<comment type="catalytic activity">
    <reaction evidence="5">
        <text>(5R)-5-hydroxy-L-lysine + GTP = (5R)-5-phosphooxy-L-lysine + GDP + H(+)</text>
        <dbReference type="Rhea" id="RHEA:19049"/>
        <dbReference type="ChEBI" id="CHEBI:15378"/>
        <dbReference type="ChEBI" id="CHEBI:37565"/>
        <dbReference type="ChEBI" id="CHEBI:57882"/>
        <dbReference type="ChEBI" id="CHEBI:58189"/>
        <dbReference type="ChEBI" id="CHEBI:58357"/>
        <dbReference type="EC" id="2.7.1.81"/>
    </reaction>
</comment>
<evidence type="ECO:0000313" key="10">
    <source>
        <dbReference type="EMBL" id="CAB3803221.1"/>
    </source>
</evidence>
<evidence type="ECO:0000313" key="11">
    <source>
        <dbReference type="Proteomes" id="UP000494119"/>
    </source>
</evidence>
<reference evidence="10 11" key="1">
    <citation type="submission" date="2020-04" db="EMBL/GenBank/DDBJ databases">
        <authorList>
            <person name="De Canck E."/>
        </authorList>
    </citation>
    <scope>NUCLEOTIDE SEQUENCE [LARGE SCALE GENOMIC DNA]</scope>
    <source>
        <strain evidence="10 11">LMG 28688</strain>
    </source>
</reference>
<dbReference type="PANTHER" id="PTHR21064:SF1">
    <property type="entry name" value="HYDROXYLYSINE KINASE"/>
    <property type="match status" value="1"/>
</dbReference>
<gene>
    <name evidence="10" type="primary">thrB_2</name>
    <name evidence="10" type="ORF">LMG28688_05731</name>
</gene>
<evidence type="ECO:0000256" key="6">
    <source>
        <dbReference type="ARBA" id="ARBA00037368"/>
    </source>
</evidence>
<dbReference type="Proteomes" id="UP000494119">
    <property type="component" value="Unassembled WGS sequence"/>
</dbReference>
<dbReference type="EMBL" id="CADIKL010000039">
    <property type="protein sequence ID" value="CAB3803221.1"/>
    <property type="molecule type" value="Genomic_DNA"/>
</dbReference>
<dbReference type="InterPro" id="IPR050249">
    <property type="entry name" value="Pseudomonas-type_ThrB"/>
</dbReference>
<sequence>MDRQAGALMHEAACQFDNDALFGASTTRLNADEARALAAEAFGVDGRVSPLNSERDQNFRVDGDDGASWVLKISHPAEDPDVTDFQTQVQLRLMNAPSGLPVPHLLPDRAGNYIHWHRAPGAEQRQAVRLNTFLPGVPLYTVERSCAQRRALGSTLGQFDQALVGFTHDQAGHHLLWDMQRLALLRPLMRHIDDEARRGLAGRALDRFESWTVPRVAGLRRQVIHNDLNAHNVLVDAANTDDVIGILDFGDMVEAPLVNDVAVAAAYQLADAPNPLTSALDFITAYHAVNSLTDAEQWVLPELIVARLLVTVLITGWRAKQHPENSAYILRNNALSWQGLERFDALAEGQAQEIVFNALKRSNGSTHE</sequence>
<evidence type="ECO:0000256" key="7">
    <source>
        <dbReference type="ARBA" id="ARBA00038873"/>
    </source>
</evidence>
<proteinExistence type="predicted"/>
<comment type="function">
    <text evidence="6">Catalyzes the GTP-dependent phosphorylation of 5-hydroxy-L-lysine.</text>
</comment>
<keyword evidence="11" id="KW-1185">Reference proteome</keyword>
<dbReference type="EC" id="2.7.1.81" evidence="7"/>